<dbReference type="HOGENOM" id="CLU_060703_1_0_9"/>
<dbReference type="PANTHER" id="PTHR30413">
    <property type="entry name" value="INNER MEMBRANE TRANSPORT PERMEASE"/>
    <property type="match status" value="1"/>
</dbReference>
<comment type="subcellular location">
    <subcellularLocation>
        <location evidence="1">Cell membrane</location>
        <topology evidence="1">Multi-pass membrane protein</topology>
    </subcellularLocation>
</comment>
<evidence type="ECO:0000256" key="4">
    <source>
        <dbReference type="ARBA" id="ARBA00022475"/>
    </source>
</evidence>
<feature type="transmembrane region" description="Helical" evidence="8">
    <location>
        <begin position="59"/>
        <end position="84"/>
    </location>
</feature>
<evidence type="ECO:0000256" key="1">
    <source>
        <dbReference type="ARBA" id="ARBA00004651"/>
    </source>
</evidence>
<evidence type="ECO:0000256" key="7">
    <source>
        <dbReference type="ARBA" id="ARBA00023136"/>
    </source>
</evidence>
<keyword evidence="11" id="KW-1185">Reference proteome</keyword>
<evidence type="ECO:0000313" key="10">
    <source>
        <dbReference type="EMBL" id="EMZ22920.1"/>
    </source>
</evidence>
<dbReference type="AlphaFoldDB" id="N2A9Z7"/>
<evidence type="ECO:0000256" key="6">
    <source>
        <dbReference type="ARBA" id="ARBA00022989"/>
    </source>
</evidence>
<dbReference type="OrthoDB" id="9794365at2"/>
<keyword evidence="5 8" id="KW-0812">Transmembrane</keyword>
<evidence type="ECO:0000256" key="8">
    <source>
        <dbReference type="SAM" id="Phobius"/>
    </source>
</evidence>
<dbReference type="Proteomes" id="UP000012589">
    <property type="component" value="Unassembled WGS sequence"/>
</dbReference>
<reference evidence="10 11" key="1">
    <citation type="journal article" date="2014" name="Genome Announc.">
        <title>Draft genome sequences of the altered schaedler flora, a defined bacterial community from gnotobiotic mice.</title>
        <authorList>
            <person name="Wannemuehler M.J."/>
            <person name="Overstreet A.M."/>
            <person name="Ward D.V."/>
            <person name="Phillips G.J."/>
        </authorList>
    </citation>
    <scope>NUCLEOTIDE SEQUENCE [LARGE SCALE GENOMIC DNA]</scope>
    <source>
        <strain evidence="10 11">ASF492</strain>
    </source>
</reference>
<evidence type="ECO:0000259" key="9">
    <source>
        <dbReference type="Pfam" id="PF01061"/>
    </source>
</evidence>
<dbReference type="eggNOG" id="COG1682">
    <property type="taxonomic scope" value="Bacteria"/>
</dbReference>
<evidence type="ECO:0000256" key="5">
    <source>
        <dbReference type="ARBA" id="ARBA00022692"/>
    </source>
</evidence>
<keyword evidence="6 8" id="KW-1133">Transmembrane helix</keyword>
<protein>
    <recommendedName>
        <fullName evidence="9">ABC-2 type transporter transmembrane domain-containing protein</fullName>
    </recommendedName>
</protein>
<feature type="domain" description="ABC-2 type transporter transmembrane" evidence="9">
    <location>
        <begin position="9"/>
        <end position="214"/>
    </location>
</feature>
<dbReference type="PANTHER" id="PTHR30413:SF10">
    <property type="entry name" value="CAPSULE POLYSACCHARIDE EXPORT INNER-MEMBRANE PROTEIN CTRC"/>
    <property type="match status" value="1"/>
</dbReference>
<evidence type="ECO:0000256" key="2">
    <source>
        <dbReference type="ARBA" id="ARBA00007783"/>
    </source>
</evidence>
<proteinExistence type="inferred from homology"/>
<dbReference type="GO" id="GO:0005886">
    <property type="term" value="C:plasma membrane"/>
    <property type="evidence" value="ECO:0007669"/>
    <property type="project" value="UniProtKB-SubCell"/>
</dbReference>
<organism evidence="10 11">
    <name type="scientific">Eubacterium plexicaudatum ASF492</name>
    <dbReference type="NCBI Taxonomy" id="1235802"/>
    <lineage>
        <taxon>Bacteria</taxon>
        <taxon>Bacillati</taxon>
        <taxon>Bacillota</taxon>
        <taxon>Clostridia</taxon>
        <taxon>Eubacteriales</taxon>
        <taxon>Eubacteriaceae</taxon>
        <taxon>Eubacterium</taxon>
    </lineage>
</organism>
<accession>N2A9Z7</accession>
<keyword evidence="3" id="KW-0813">Transport</keyword>
<gene>
    <name evidence="10" type="ORF">C823_03789</name>
</gene>
<feature type="transmembrane region" description="Helical" evidence="8">
    <location>
        <begin position="137"/>
        <end position="158"/>
    </location>
</feature>
<feature type="transmembrane region" description="Helical" evidence="8">
    <location>
        <begin position="228"/>
        <end position="248"/>
    </location>
</feature>
<name>N2A9Z7_9FIRM</name>
<feature type="transmembrane region" description="Helical" evidence="8">
    <location>
        <begin position="165"/>
        <end position="184"/>
    </location>
</feature>
<keyword evidence="4" id="KW-1003">Cell membrane</keyword>
<dbReference type="InterPro" id="IPR013525">
    <property type="entry name" value="ABC2_TM"/>
</dbReference>
<sequence length="256" mass="30289">MKEVRMVMRLAKNDFKAKYSASAFGVLWAFVQPLATVLVFWYVFQAGFKTPPVNDMPYILWFIVGYVPWLYFSDILGCGVNVLSDYAFLVKKVKFRVEYLPLVRVVSALFIHVFFLLFLFFMFWCYQFDLSVYCLQIFYYSFALTMFGWGLIMLVCPLSCFFRDIVQVVPIILQVGFWATPVFWNVDTVTDLSVRRILSVNPLYYVVDGCRRSFLYQDCFWNHPLQMVYFWTVTAVVCCTGMFVFYRLRPHFADEL</sequence>
<dbReference type="GO" id="GO:0015920">
    <property type="term" value="P:lipopolysaccharide transport"/>
    <property type="evidence" value="ECO:0007669"/>
    <property type="project" value="TreeGrafter"/>
</dbReference>
<dbReference type="STRING" id="1235802.C823_03789"/>
<evidence type="ECO:0000313" key="11">
    <source>
        <dbReference type="Proteomes" id="UP000012589"/>
    </source>
</evidence>
<feature type="transmembrane region" description="Helical" evidence="8">
    <location>
        <begin position="21"/>
        <end position="44"/>
    </location>
</feature>
<dbReference type="PATRIC" id="fig|1235802.3.peg.3997"/>
<keyword evidence="7 8" id="KW-0472">Membrane</keyword>
<comment type="similarity">
    <text evidence="2">Belongs to the ABC-2 integral membrane protein family.</text>
</comment>
<evidence type="ECO:0000256" key="3">
    <source>
        <dbReference type="ARBA" id="ARBA00022448"/>
    </source>
</evidence>
<dbReference type="EMBL" id="AQFT01000115">
    <property type="protein sequence ID" value="EMZ22920.1"/>
    <property type="molecule type" value="Genomic_DNA"/>
</dbReference>
<dbReference type="GO" id="GO:0140359">
    <property type="term" value="F:ABC-type transporter activity"/>
    <property type="evidence" value="ECO:0007669"/>
    <property type="project" value="InterPro"/>
</dbReference>
<feature type="transmembrane region" description="Helical" evidence="8">
    <location>
        <begin position="105"/>
        <end position="125"/>
    </location>
</feature>
<dbReference type="Pfam" id="PF01061">
    <property type="entry name" value="ABC2_membrane"/>
    <property type="match status" value="1"/>
</dbReference>
<comment type="caution">
    <text evidence="10">The sequence shown here is derived from an EMBL/GenBank/DDBJ whole genome shotgun (WGS) entry which is preliminary data.</text>
</comment>